<dbReference type="EnsemblMetazoa" id="ASIC010543-RA">
    <property type="protein sequence ID" value="ASIC010543-PA"/>
    <property type="gene ID" value="ASIC010543"/>
</dbReference>
<sequence length="62" mass="6941">MSDPKPRRTSSGVRCRRLPTGGGLLLWLGLWLTMFVKGREVEQRAKASGCSEARYLDSQMVT</sequence>
<keyword evidence="1" id="KW-0472">Membrane</keyword>
<evidence type="ECO:0000313" key="2">
    <source>
        <dbReference type="EMBL" id="KFB42794.1"/>
    </source>
</evidence>
<dbReference type="EMBL" id="KE525224">
    <property type="protein sequence ID" value="KFB42794.1"/>
    <property type="molecule type" value="Genomic_DNA"/>
</dbReference>
<keyword evidence="4" id="KW-1185">Reference proteome</keyword>
<proteinExistence type="predicted"/>
<gene>
    <name evidence="2" type="ORF">ZHAS_00010543</name>
</gene>
<dbReference type="EMBL" id="ATLV01018208">
    <property type="status" value="NOT_ANNOTATED_CDS"/>
    <property type="molecule type" value="Genomic_DNA"/>
</dbReference>
<evidence type="ECO:0000313" key="3">
    <source>
        <dbReference type="EnsemblMetazoa" id="ASIC010543-PA"/>
    </source>
</evidence>
<keyword evidence="1" id="KW-1133">Transmembrane helix</keyword>
<dbReference type="Proteomes" id="UP000030765">
    <property type="component" value="Unassembled WGS sequence"/>
</dbReference>
<evidence type="ECO:0000313" key="4">
    <source>
        <dbReference type="Proteomes" id="UP000030765"/>
    </source>
</evidence>
<reference evidence="2 4" key="1">
    <citation type="journal article" date="2014" name="BMC Genomics">
        <title>Genome sequence of Anopheles sinensis provides insight into genetics basis of mosquito competence for malaria parasites.</title>
        <authorList>
            <person name="Zhou D."/>
            <person name="Zhang D."/>
            <person name="Ding G."/>
            <person name="Shi L."/>
            <person name="Hou Q."/>
            <person name="Ye Y."/>
            <person name="Xu Y."/>
            <person name="Zhou H."/>
            <person name="Xiong C."/>
            <person name="Li S."/>
            <person name="Yu J."/>
            <person name="Hong S."/>
            <person name="Yu X."/>
            <person name="Zou P."/>
            <person name="Chen C."/>
            <person name="Chang X."/>
            <person name="Wang W."/>
            <person name="Lv Y."/>
            <person name="Sun Y."/>
            <person name="Ma L."/>
            <person name="Shen B."/>
            <person name="Zhu C."/>
        </authorList>
    </citation>
    <scope>NUCLEOTIDE SEQUENCE [LARGE SCALE GENOMIC DNA]</scope>
</reference>
<dbReference type="AlphaFoldDB" id="A0A084VXV0"/>
<name>A0A084VXV0_ANOSI</name>
<organism evidence="2">
    <name type="scientific">Anopheles sinensis</name>
    <name type="common">Mosquito</name>
    <dbReference type="NCBI Taxonomy" id="74873"/>
    <lineage>
        <taxon>Eukaryota</taxon>
        <taxon>Metazoa</taxon>
        <taxon>Ecdysozoa</taxon>
        <taxon>Arthropoda</taxon>
        <taxon>Hexapoda</taxon>
        <taxon>Insecta</taxon>
        <taxon>Pterygota</taxon>
        <taxon>Neoptera</taxon>
        <taxon>Endopterygota</taxon>
        <taxon>Diptera</taxon>
        <taxon>Nematocera</taxon>
        <taxon>Culicoidea</taxon>
        <taxon>Culicidae</taxon>
        <taxon>Anophelinae</taxon>
        <taxon>Anopheles</taxon>
    </lineage>
</organism>
<keyword evidence="1" id="KW-0812">Transmembrane</keyword>
<evidence type="ECO:0000256" key="1">
    <source>
        <dbReference type="SAM" id="Phobius"/>
    </source>
</evidence>
<dbReference type="VEuPathDB" id="VectorBase:ASIC010543"/>
<accession>A0A084VXV0</accession>
<protein>
    <submittedName>
        <fullName evidence="2 3">Uncharacterized protein</fullName>
    </submittedName>
</protein>
<feature type="transmembrane region" description="Helical" evidence="1">
    <location>
        <begin position="20"/>
        <end position="36"/>
    </location>
</feature>
<reference evidence="3" key="2">
    <citation type="submission" date="2020-05" db="UniProtKB">
        <authorList>
            <consortium name="EnsemblMetazoa"/>
        </authorList>
    </citation>
    <scope>IDENTIFICATION</scope>
</reference>